<accession>A0ABP0H8R4</accession>
<feature type="region of interest" description="Disordered" evidence="1">
    <location>
        <begin position="1"/>
        <end position="25"/>
    </location>
</feature>
<evidence type="ECO:0000313" key="3">
    <source>
        <dbReference type="Proteomes" id="UP001642464"/>
    </source>
</evidence>
<sequence>MSSVMEKDAASSSLEDVEYLGHSSEEPPAKKVCLSMQQRGSRFQVLYNTAGGPDALADQRAYGGHTKSAFAWPDPLPDSTPTRPVFFAQQLRFKHGGCPEHPHRSLTPWICTEPKNPWRGTVRLYCSGVFEYTPGTPSQFRKCLCSFPVHARDLPKMPLHIQDEYQSIQASLLRASAT</sequence>
<evidence type="ECO:0000256" key="1">
    <source>
        <dbReference type="SAM" id="MobiDB-lite"/>
    </source>
</evidence>
<proteinExistence type="predicted"/>
<keyword evidence="3" id="KW-1185">Reference proteome</keyword>
<protein>
    <submittedName>
        <fullName evidence="2">Uncharacterized protein</fullName>
    </submittedName>
</protein>
<evidence type="ECO:0000313" key="2">
    <source>
        <dbReference type="EMBL" id="CAK8986193.1"/>
    </source>
</evidence>
<reference evidence="2 3" key="1">
    <citation type="submission" date="2024-02" db="EMBL/GenBank/DDBJ databases">
        <authorList>
            <person name="Chen Y."/>
            <person name="Shah S."/>
            <person name="Dougan E. K."/>
            <person name="Thang M."/>
            <person name="Chan C."/>
        </authorList>
    </citation>
    <scope>NUCLEOTIDE SEQUENCE [LARGE SCALE GENOMIC DNA]</scope>
</reference>
<gene>
    <name evidence="2" type="ORF">SCF082_LOCUS453</name>
</gene>
<comment type="caution">
    <text evidence="2">The sequence shown here is derived from an EMBL/GenBank/DDBJ whole genome shotgun (WGS) entry which is preliminary data.</text>
</comment>
<organism evidence="2 3">
    <name type="scientific">Durusdinium trenchii</name>
    <dbReference type="NCBI Taxonomy" id="1381693"/>
    <lineage>
        <taxon>Eukaryota</taxon>
        <taxon>Sar</taxon>
        <taxon>Alveolata</taxon>
        <taxon>Dinophyceae</taxon>
        <taxon>Suessiales</taxon>
        <taxon>Symbiodiniaceae</taxon>
        <taxon>Durusdinium</taxon>
    </lineage>
</organism>
<dbReference type="Proteomes" id="UP001642464">
    <property type="component" value="Unassembled WGS sequence"/>
</dbReference>
<name>A0ABP0H8R4_9DINO</name>
<dbReference type="EMBL" id="CAXAMM010000148">
    <property type="protein sequence ID" value="CAK8986193.1"/>
    <property type="molecule type" value="Genomic_DNA"/>
</dbReference>